<evidence type="ECO:0000313" key="1">
    <source>
        <dbReference type="EMBL" id="JAH43107.1"/>
    </source>
</evidence>
<organism evidence="1">
    <name type="scientific">Anguilla anguilla</name>
    <name type="common">European freshwater eel</name>
    <name type="synonym">Muraena anguilla</name>
    <dbReference type="NCBI Taxonomy" id="7936"/>
    <lineage>
        <taxon>Eukaryota</taxon>
        <taxon>Metazoa</taxon>
        <taxon>Chordata</taxon>
        <taxon>Craniata</taxon>
        <taxon>Vertebrata</taxon>
        <taxon>Euteleostomi</taxon>
        <taxon>Actinopterygii</taxon>
        <taxon>Neopterygii</taxon>
        <taxon>Teleostei</taxon>
        <taxon>Anguilliformes</taxon>
        <taxon>Anguillidae</taxon>
        <taxon>Anguilla</taxon>
    </lineage>
</organism>
<reference evidence="1" key="1">
    <citation type="submission" date="2014-11" db="EMBL/GenBank/DDBJ databases">
        <authorList>
            <person name="Amaro Gonzalez C."/>
        </authorList>
    </citation>
    <scope>NUCLEOTIDE SEQUENCE</scope>
</reference>
<proteinExistence type="predicted"/>
<name>A0A0E9SPC9_ANGAN</name>
<protein>
    <submittedName>
        <fullName evidence="1">Uncharacterized protein</fullName>
    </submittedName>
</protein>
<accession>A0A0E9SPC9</accession>
<sequence length="29" mass="3195">MTTLVTDSLPMSICFSVSQCSARMLFPLD</sequence>
<dbReference type="AlphaFoldDB" id="A0A0E9SPC9"/>
<reference evidence="1" key="2">
    <citation type="journal article" date="2015" name="Fish Shellfish Immunol.">
        <title>Early steps in the European eel (Anguilla anguilla)-Vibrio vulnificus interaction in the gills: Role of the RtxA13 toxin.</title>
        <authorList>
            <person name="Callol A."/>
            <person name="Pajuelo D."/>
            <person name="Ebbesson L."/>
            <person name="Teles M."/>
            <person name="MacKenzie S."/>
            <person name="Amaro C."/>
        </authorList>
    </citation>
    <scope>NUCLEOTIDE SEQUENCE</scope>
</reference>
<dbReference type="EMBL" id="GBXM01065470">
    <property type="protein sequence ID" value="JAH43107.1"/>
    <property type="molecule type" value="Transcribed_RNA"/>
</dbReference>